<evidence type="ECO:0000313" key="3">
    <source>
        <dbReference type="Proteomes" id="UP000177199"/>
    </source>
</evidence>
<dbReference type="GO" id="GO:0006313">
    <property type="term" value="P:DNA transposition"/>
    <property type="evidence" value="ECO:0007669"/>
    <property type="project" value="InterPro"/>
</dbReference>
<dbReference type="InterPro" id="IPR002686">
    <property type="entry name" value="Transposase_17"/>
</dbReference>
<organism evidence="2 3">
    <name type="scientific">Candidatus Roizmanbacteria bacterium RIFCSPHIGHO2_12_FULL_33_9</name>
    <dbReference type="NCBI Taxonomy" id="1802045"/>
    <lineage>
        <taxon>Bacteria</taxon>
        <taxon>Candidatus Roizmaniibacteriota</taxon>
    </lineage>
</organism>
<evidence type="ECO:0000259" key="1">
    <source>
        <dbReference type="SMART" id="SM01321"/>
    </source>
</evidence>
<evidence type="ECO:0000313" key="2">
    <source>
        <dbReference type="EMBL" id="OGK30193.1"/>
    </source>
</evidence>
<dbReference type="PANTHER" id="PTHR34322:SF2">
    <property type="entry name" value="TRANSPOSASE IS200-LIKE DOMAIN-CONTAINING PROTEIN"/>
    <property type="match status" value="1"/>
</dbReference>
<feature type="domain" description="Transposase IS200-like" evidence="1">
    <location>
        <begin position="9"/>
        <end position="153"/>
    </location>
</feature>
<comment type="caution">
    <text evidence="2">The sequence shown here is derived from an EMBL/GenBank/DDBJ whole genome shotgun (WGS) entry which is preliminary data.</text>
</comment>
<accession>A0A1F7HGK0</accession>
<name>A0A1F7HGK0_9BACT</name>
<dbReference type="Proteomes" id="UP000177199">
    <property type="component" value="Unassembled WGS sequence"/>
</dbReference>
<dbReference type="AlphaFoldDB" id="A0A1F7HGK0"/>
<dbReference type="SUPFAM" id="SSF143422">
    <property type="entry name" value="Transposase IS200-like"/>
    <property type="match status" value="1"/>
</dbReference>
<dbReference type="SMART" id="SM01321">
    <property type="entry name" value="Y1_Tnp"/>
    <property type="match status" value="1"/>
</dbReference>
<dbReference type="Gene3D" id="3.30.70.1290">
    <property type="entry name" value="Transposase IS200-like"/>
    <property type="match status" value="1"/>
</dbReference>
<protein>
    <recommendedName>
        <fullName evidence="1">Transposase IS200-like domain-containing protein</fullName>
    </recommendedName>
</protein>
<dbReference type="InterPro" id="IPR036515">
    <property type="entry name" value="Transposase_17_sf"/>
</dbReference>
<dbReference type="GO" id="GO:0004803">
    <property type="term" value="F:transposase activity"/>
    <property type="evidence" value="ECO:0007669"/>
    <property type="project" value="InterPro"/>
</dbReference>
<reference evidence="2 3" key="1">
    <citation type="journal article" date="2016" name="Nat. Commun.">
        <title>Thousands of microbial genomes shed light on interconnected biogeochemical processes in an aquifer system.</title>
        <authorList>
            <person name="Anantharaman K."/>
            <person name="Brown C.T."/>
            <person name="Hug L.A."/>
            <person name="Sharon I."/>
            <person name="Castelle C.J."/>
            <person name="Probst A.J."/>
            <person name="Thomas B.C."/>
            <person name="Singh A."/>
            <person name="Wilkins M.J."/>
            <person name="Karaoz U."/>
            <person name="Brodie E.L."/>
            <person name="Williams K.H."/>
            <person name="Hubbard S.S."/>
            <person name="Banfield J.F."/>
        </authorList>
    </citation>
    <scope>NUCLEOTIDE SEQUENCE [LARGE SCALE GENOMIC DNA]</scope>
</reference>
<dbReference type="EMBL" id="MFZV01000050">
    <property type="protein sequence ID" value="OGK30193.1"/>
    <property type="molecule type" value="Genomic_DNA"/>
</dbReference>
<sequence>MPRRKESLINKNIYHVYNKTIDAIRIFKDKAECELFLELMYYYRSSKSLLRFSRFKSANSNIRKMILNEIKLTRFYRVEVFSYTLMPNHFHFLMMQKLSNGIQELMANVLNSFTRIYNLKNKRSGPVFLPRFKSIRIKSDEQLIHTSRYIHLNPYSSNVVGSLDELAKYPWSSFRAYISSDKNKLVNPNYILKLFNNNKSKYKKFVFNHAEYQKRLELKKKKK</sequence>
<dbReference type="GO" id="GO:0003677">
    <property type="term" value="F:DNA binding"/>
    <property type="evidence" value="ECO:0007669"/>
    <property type="project" value="InterPro"/>
</dbReference>
<gene>
    <name evidence="2" type="ORF">A3F29_00860</name>
</gene>
<proteinExistence type="predicted"/>
<dbReference type="PANTHER" id="PTHR34322">
    <property type="entry name" value="TRANSPOSASE, Y1_TNP DOMAIN-CONTAINING"/>
    <property type="match status" value="1"/>
</dbReference>